<proteinExistence type="predicted"/>
<dbReference type="SUPFAM" id="SSF141868">
    <property type="entry name" value="EAL domain-like"/>
    <property type="match status" value="1"/>
</dbReference>
<dbReference type="InterPro" id="IPR035919">
    <property type="entry name" value="EAL_sf"/>
</dbReference>
<dbReference type="Proteomes" id="UP000278437">
    <property type="component" value="Chromosome"/>
</dbReference>
<gene>
    <name evidence="1" type="ORF">STH12_02458</name>
</gene>
<evidence type="ECO:0000313" key="2">
    <source>
        <dbReference type="Proteomes" id="UP000278437"/>
    </source>
</evidence>
<sequence>MDTIIKSCKYLNSPLSSDIIFINKNIKDKGEICYKLQEVHDSKGKIVGYEILTDSVLTSGIRFFSCDDVLELIYIKAVHTSELKFMLGKTLYVNIENYELCNFHILKKIVELNLVLDACGIKLVIELTERDHCFPCKNFGLGLKYLYENRISLAADDYNMFKSDYRNKFLNYHFDFVKLEVPSLSSGFLDDFIESSKLMSSCFKFVVFERIEKKEQLDLILELRLSNALFQGFYFRSAFVKLSRK</sequence>
<name>A0ABM7DPE0_9GAMM</name>
<dbReference type="Gene3D" id="3.20.20.450">
    <property type="entry name" value="EAL domain"/>
    <property type="match status" value="1"/>
</dbReference>
<accession>A0ABM7DPE0</accession>
<dbReference type="RefSeq" id="WP_126167796.1">
    <property type="nucleotide sequence ID" value="NZ_CP020373.1"/>
</dbReference>
<organism evidence="1 2">
    <name type="scientific">Shewanella khirikhana</name>
    <dbReference type="NCBI Taxonomy" id="1965282"/>
    <lineage>
        <taxon>Bacteria</taxon>
        <taxon>Pseudomonadati</taxon>
        <taxon>Pseudomonadota</taxon>
        <taxon>Gammaproteobacteria</taxon>
        <taxon>Alteromonadales</taxon>
        <taxon>Shewanellaceae</taxon>
        <taxon>Shewanella</taxon>
    </lineage>
</organism>
<evidence type="ECO:0000313" key="1">
    <source>
        <dbReference type="EMBL" id="AZQ11536.1"/>
    </source>
</evidence>
<protein>
    <submittedName>
        <fullName evidence="1">EAL domain protein</fullName>
    </submittedName>
</protein>
<reference evidence="2" key="1">
    <citation type="submission" date="2017-03" db="EMBL/GenBank/DDBJ databases">
        <title>Full genome sequence of a non-lethal Shewanella isolate that potentiates virulence of Vibio parahaemolyticus causing acute hepatopancreatic necrosis disease (AHPND) in shrimp.</title>
        <authorList>
            <person name="Prachumwat A."/>
            <person name="Sritunyalucksana K."/>
        </authorList>
    </citation>
    <scope>NUCLEOTIDE SEQUENCE [LARGE SCALE GENOMIC DNA]</scope>
    <source>
        <strain evidence="2">TH2012</strain>
    </source>
</reference>
<keyword evidence="2" id="KW-1185">Reference proteome</keyword>
<dbReference type="EMBL" id="CP020373">
    <property type="protein sequence ID" value="AZQ11536.1"/>
    <property type="molecule type" value="Genomic_DNA"/>
</dbReference>